<organism evidence="2 3">
    <name type="scientific">Vibrio cidicii</name>
    <dbReference type="NCBI Taxonomy" id="1763883"/>
    <lineage>
        <taxon>Bacteria</taxon>
        <taxon>Pseudomonadati</taxon>
        <taxon>Pseudomonadota</taxon>
        <taxon>Gammaproteobacteria</taxon>
        <taxon>Vibrionales</taxon>
        <taxon>Vibrionaceae</taxon>
        <taxon>Vibrio</taxon>
    </lineage>
</organism>
<dbReference type="EMBL" id="LOBR01000032">
    <property type="protein sequence ID" value="KYN88896.1"/>
    <property type="molecule type" value="Genomic_DNA"/>
</dbReference>
<dbReference type="Pfam" id="PF13252">
    <property type="entry name" value="Phage_capsid_3"/>
    <property type="match status" value="1"/>
</dbReference>
<reference evidence="3" key="1">
    <citation type="submission" date="2015-12" db="EMBL/GenBank/DDBJ databases">
        <authorList>
            <person name="Shamseldin A."/>
            <person name="Moawad H."/>
            <person name="Abd El-Rahim W.M."/>
            <person name="Sadowsky M.J."/>
        </authorList>
    </citation>
    <scope>NUCLEOTIDE SEQUENCE [LARGE SCALE GENOMIC DNA]</scope>
    <source>
        <strain evidence="3">2538-88</strain>
    </source>
</reference>
<dbReference type="RefSeq" id="WP_061896939.1">
    <property type="nucleotide sequence ID" value="NZ_LOBR01000032.1"/>
</dbReference>
<protein>
    <submittedName>
        <fullName evidence="2">Major capsid protein</fullName>
    </submittedName>
</protein>
<accession>A0A151KYX5</accession>
<comment type="caution">
    <text evidence="2">The sequence shown here is derived from an EMBL/GenBank/DDBJ whole genome shotgun (WGS) entry which is preliminary data.</text>
</comment>
<feature type="region of interest" description="Disordered" evidence="1">
    <location>
        <begin position="32"/>
        <end position="51"/>
    </location>
</feature>
<proteinExistence type="predicted"/>
<dbReference type="InterPro" id="IPR025267">
    <property type="entry name" value="ORF017-like"/>
</dbReference>
<dbReference type="AlphaFoldDB" id="A0A151KYX5"/>
<evidence type="ECO:0000313" key="2">
    <source>
        <dbReference type="EMBL" id="KYN88896.1"/>
    </source>
</evidence>
<sequence length="401" mass="44867">MTTITKGVTIQEAALFQATLRNRSFTNMLTEDAPQSATTNKKGNEQTSPHAPIVRCKDLASSAGDTVEMQIVHNLSKKPTMGDRRIAGRGESLEFADFDLKIDQGRHQVDSGGKMSQQRTRHQLRKLARTLMPSYVNTLQDQITTVHLAGARGDYATDDIILPLENDLEFKEIMVNDVMPPTYDRHFFGGDATSFEALDASDLFSIETLDDIGLFLEEMPHPLQPIRFNDDKMAGDEPFYLLNVTPRQWSNFYTSTSGKDWQNLTANAMARSRNFNHPVFRGDCAMRGNILVRKYKGMPIRFNPGSTVNLSNNDKDATVRQVTAGTTIDRAMLLGGQALAYAWGKTQGGQEFRYHEEQVDAGNRTEVTVYWMNGSKKIRFKDKTGRVNDNGVIAVDTAVKL</sequence>
<name>A0A151KYX5_9VIBR</name>
<gene>
    <name evidence="2" type="ORF">ATY37_14920</name>
</gene>
<feature type="compositionally biased region" description="Polar residues" evidence="1">
    <location>
        <begin position="32"/>
        <end position="49"/>
    </location>
</feature>
<dbReference type="Proteomes" id="UP000075346">
    <property type="component" value="Unassembled WGS sequence"/>
</dbReference>
<evidence type="ECO:0000313" key="3">
    <source>
        <dbReference type="Proteomes" id="UP000075346"/>
    </source>
</evidence>
<evidence type="ECO:0000256" key="1">
    <source>
        <dbReference type="SAM" id="MobiDB-lite"/>
    </source>
</evidence>